<dbReference type="PANTHER" id="PTHR34295">
    <property type="entry name" value="BIOTIN TRANSPORTER BIOY"/>
    <property type="match status" value="1"/>
</dbReference>
<keyword evidence="2" id="KW-1003">Cell membrane</keyword>
<feature type="transmembrane region" description="Helical" evidence="3">
    <location>
        <begin position="126"/>
        <end position="149"/>
    </location>
</feature>
<keyword evidence="2" id="KW-0813">Transport</keyword>
<name>A0A934VZC0_9RHOB</name>
<dbReference type="Gene3D" id="1.10.1760.20">
    <property type="match status" value="1"/>
</dbReference>
<feature type="transmembrane region" description="Helical" evidence="3">
    <location>
        <begin position="53"/>
        <end position="75"/>
    </location>
</feature>
<dbReference type="GO" id="GO:0005886">
    <property type="term" value="C:plasma membrane"/>
    <property type="evidence" value="ECO:0007669"/>
    <property type="project" value="UniProtKB-SubCell"/>
</dbReference>
<dbReference type="RefSeq" id="WP_200684008.1">
    <property type="nucleotide sequence ID" value="NZ_JAEPRQ010000001.1"/>
</dbReference>
<dbReference type="InterPro" id="IPR003784">
    <property type="entry name" value="BioY"/>
</dbReference>
<comment type="subcellular location">
    <subcellularLocation>
        <location evidence="2">Cell membrane</location>
        <topology evidence="2">Multi-pass membrane protein</topology>
    </subcellularLocation>
</comment>
<comment type="similarity">
    <text evidence="1 2">Belongs to the BioY family.</text>
</comment>
<evidence type="ECO:0000256" key="3">
    <source>
        <dbReference type="SAM" id="Phobius"/>
    </source>
</evidence>
<feature type="transmembrane region" description="Helical" evidence="3">
    <location>
        <begin position="161"/>
        <end position="183"/>
    </location>
</feature>
<keyword evidence="3" id="KW-1133">Transmembrane helix</keyword>
<dbReference type="EMBL" id="JAEPRQ010000001">
    <property type="protein sequence ID" value="MBK4215133.1"/>
    <property type="molecule type" value="Genomic_DNA"/>
</dbReference>
<gene>
    <name evidence="4" type="ORF">JJJ17_04260</name>
</gene>
<accession>A0A934VZC0</accession>
<feature type="transmembrane region" description="Helical" evidence="3">
    <location>
        <begin position="95"/>
        <end position="117"/>
    </location>
</feature>
<comment type="caution">
    <text evidence="4">The sequence shown here is derived from an EMBL/GenBank/DDBJ whole genome shotgun (WGS) entry which is preliminary data.</text>
</comment>
<dbReference type="Proteomes" id="UP000640485">
    <property type="component" value="Unassembled WGS sequence"/>
</dbReference>
<keyword evidence="5" id="KW-1185">Reference proteome</keyword>
<keyword evidence="3" id="KW-0812">Transmembrane</keyword>
<proteinExistence type="inferred from homology"/>
<evidence type="ECO:0000313" key="5">
    <source>
        <dbReference type="Proteomes" id="UP000640485"/>
    </source>
</evidence>
<evidence type="ECO:0000313" key="4">
    <source>
        <dbReference type="EMBL" id="MBK4215133.1"/>
    </source>
</evidence>
<dbReference type="PANTHER" id="PTHR34295:SF1">
    <property type="entry name" value="BIOTIN TRANSPORTER BIOY"/>
    <property type="match status" value="1"/>
</dbReference>
<reference evidence="4" key="1">
    <citation type="submission" date="2021-01" db="EMBL/GenBank/DDBJ databases">
        <title>Paracoccus amoyensis sp. nov., isolated from the surface seawater along the coast of Xiamen Island, China.</title>
        <authorList>
            <person name="Lyu L."/>
        </authorList>
    </citation>
    <scope>NUCLEOTIDE SEQUENCE</scope>
    <source>
        <strain evidence="4">MJ17</strain>
    </source>
</reference>
<dbReference type="Pfam" id="PF02632">
    <property type="entry name" value="BioY"/>
    <property type="match status" value="1"/>
</dbReference>
<protein>
    <recommendedName>
        <fullName evidence="2">Biotin transporter</fullName>
    </recommendedName>
</protein>
<evidence type="ECO:0000256" key="2">
    <source>
        <dbReference type="PIRNR" id="PIRNR016661"/>
    </source>
</evidence>
<keyword evidence="2 3" id="KW-0472">Membrane</keyword>
<feature type="transmembrane region" description="Helical" evidence="3">
    <location>
        <begin position="20"/>
        <end position="41"/>
    </location>
</feature>
<dbReference type="PIRSF" id="PIRSF016661">
    <property type="entry name" value="BioY"/>
    <property type="match status" value="1"/>
</dbReference>
<evidence type="ECO:0000256" key="1">
    <source>
        <dbReference type="ARBA" id="ARBA00010692"/>
    </source>
</evidence>
<organism evidence="4 5">
    <name type="scientific">Paracoccus caeni</name>
    <dbReference type="NCBI Taxonomy" id="657651"/>
    <lineage>
        <taxon>Bacteria</taxon>
        <taxon>Pseudomonadati</taxon>
        <taxon>Pseudomonadota</taxon>
        <taxon>Alphaproteobacteria</taxon>
        <taxon>Rhodobacterales</taxon>
        <taxon>Paracoccaceae</taxon>
        <taxon>Paracoccus</taxon>
    </lineage>
</organism>
<sequence length="191" mass="19766">MTTLTNAAYGPLDLQNRPLALQVAAVLLGTVLLTLSSQIAVPMVPVPITMQTYAVTLIGALYGWRLGGVTLLVWLAEGAAGLPVFSMGRSGLETFIGPSGGYLVAFPLAAALSGWLVERGWNGSRLVLAFAAMLAGNVLCLIIGAAWLATLVGAKAAIVQGVLPFIVGAVLKSGLAAMTLRLVGRRRARQV</sequence>
<dbReference type="GO" id="GO:0015225">
    <property type="term" value="F:biotin transmembrane transporter activity"/>
    <property type="evidence" value="ECO:0007669"/>
    <property type="project" value="UniProtKB-UniRule"/>
</dbReference>
<dbReference type="AlphaFoldDB" id="A0A934VZC0"/>